<feature type="chain" id="PRO_5001525130" evidence="2">
    <location>
        <begin position="32"/>
        <end position="175"/>
    </location>
</feature>
<feature type="signal peptide" evidence="2">
    <location>
        <begin position="1"/>
        <end position="31"/>
    </location>
</feature>
<proteinExistence type="predicted"/>
<reference evidence="3" key="1">
    <citation type="submission" date="2014-02" db="EMBL/GenBank/DDBJ databases">
        <title>Streptomyces sp. WT6 mevalonate pathway gene cluster, complete sequence.</title>
        <authorList>
            <person name="Wang T."/>
            <person name="Qin Z."/>
        </authorList>
    </citation>
    <scope>NUCLEOTIDE SEQUENCE</scope>
    <source>
        <strain evidence="3">WT6</strain>
    </source>
</reference>
<name>A0A023PZT3_9ACTN</name>
<feature type="region of interest" description="Disordered" evidence="1">
    <location>
        <begin position="156"/>
        <end position="175"/>
    </location>
</feature>
<dbReference type="EMBL" id="KJ411867">
    <property type="protein sequence ID" value="AHX39412.1"/>
    <property type="molecule type" value="Genomic_DNA"/>
</dbReference>
<accession>A0A023PZT3</accession>
<gene>
    <name evidence="3" type="ORF">wt6.35</name>
</gene>
<sequence>MKLPKTTVLAGSILAGSTLMSWGLLPGSATAASTAKAASVVCDEHVDVSYNPPLTDTPQTTTKSIKITFSNCSAVGDAAVVPTSAQGTQTAQGDCSGTVTTSGGSGTISWSDGTTGRFSVTRKITSEESGDGKVKVEGRIEGPHYDGATFNADTATEGTCPQNAAEADGTFTINS</sequence>
<evidence type="ECO:0000256" key="1">
    <source>
        <dbReference type="SAM" id="MobiDB-lite"/>
    </source>
</evidence>
<evidence type="ECO:0000256" key="2">
    <source>
        <dbReference type="SAM" id="SignalP"/>
    </source>
</evidence>
<evidence type="ECO:0000313" key="3">
    <source>
        <dbReference type="EMBL" id="AHX39412.1"/>
    </source>
</evidence>
<protein>
    <submittedName>
        <fullName evidence="3">Uncharacterized protein</fullName>
    </submittedName>
</protein>
<dbReference type="AlphaFoldDB" id="A0A023PZT3"/>
<organism evidence="3">
    <name type="scientific">Streptomyces sp. WT6</name>
    <dbReference type="NCBI Taxonomy" id="1486372"/>
    <lineage>
        <taxon>Bacteria</taxon>
        <taxon>Bacillati</taxon>
        <taxon>Actinomycetota</taxon>
        <taxon>Actinomycetes</taxon>
        <taxon>Kitasatosporales</taxon>
        <taxon>Streptomycetaceae</taxon>
        <taxon>Streptomyces</taxon>
    </lineage>
</organism>
<keyword evidence="2" id="KW-0732">Signal</keyword>